<reference evidence="3" key="1">
    <citation type="submission" date="2013-08" db="EMBL/GenBank/DDBJ databases">
        <authorList>
            <person name="Mendez C."/>
            <person name="Richter M."/>
            <person name="Ferrer M."/>
            <person name="Sanchez J."/>
        </authorList>
    </citation>
    <scope>NUCLEOTIDE SEQUENCE</scope>
</reference>
<dbReference type="PANTHER" id="PTHR33258">
    <property type="entry name" value="TRANSPOSASE INSL FOR INSERTION SEQUENCE ELEMENT IS186A-RELATED"/>
    <property type="match status" value="1"/>
</dbReference>
<dbReference type="Pfam" id="PF01609">
    <property type="entry name" value="DDE_Tnp_1"/>
    <property type="match status" value="1"/>
</dbReference>
<dbReference type="AlphaFoldDB" id="T1BT13"/>
<dbReference type="InterPro" id="IPR002559">
    <property type="entry name" value="Transposase_11"/>
</dbReference>
<comment type="caution">
    <text evidence="3">The sequence shown here is derived from an EMBL/GenBank/DDBJ whole genome shotgun (WGS) entry which is preliminary data.</text>
</comment>
<dbReference type="GO" id="GO:0006313">
    <property type="term" value="P:DNA transposition"/>
    <property type="evidence" value="ECO:0007669"/>
    <property type="project" value="InterPro"/>
</dbReference>
<dbReference type="EMBL" id="AUZY01001154">
    <property type="protein sequence ID" value="EQD76066.1"/>
    <property type="molecule type" value="Genomic_DNA"/>
</dbReference>
<accession>T1BT13</accession>
<keyword evidence="1" id="KW-1133">Transmembrane helix</keyword>
<name>T1BT13_9ZZZZ</name>
<organism evidence="3">
    <name type="scientific">mine drainage metagenome</name>
    <dbReference type="NCBI Taxonomy" id="410659"/>
    <lineage>
        <taxon>unclassified sequences</taxon>
        <taxon>metagenomes</taxon>
        <taxon>ecological metagenomes</taxon>
    </lineage>
</organism>
<dbReference type="GO" id="GO:0003677">
    <property type="term" value="F:DNA binding"/>
    <property type="evidence" value="ECO:0007669"/>
    <property type="project" value="InterPro"/>
</dbReference>
<protein>
    <submittedName>
        <fullName evidence="3">Transposase IS4 family protein</fullName>
    </submittedName>
</protein>
<gene>
    <name evidence="3" type="ORF">B1B_01937</name>
</gene>
<dbReference type="InterPro" id="IPR012337">
    <property type="entry name" value="RNaseH-like_sf"/>
</dbReference>
<feature type="transmembrane region" description="Helical" evidence="1">
    <location>
        <begin position="204"/>
        <end position="221"/>
    </location>
</feature>
<dbReference type="PANTHER" id="PTHR33258:SF1">
    <property type="entry name" value="TRANSPOSASE INSL FOR INSERTION SEQUENCE ELEMENT IS186A-RELATED"/>
    <property type="match status" value="1"/>
</dbReference>
<dbReference type="GO" id="GO:0004803">
    <property type="term" value="F:transposase activity"/>
    <property type="evidence" value="ECO:0007669"/>
    <property type="project" value="InterPro"/>
</dbReference>
<proteinExistence type="predicted"/>
<feature type="domain" description="Transposase IS4-like" evidence="2">
    <location>
        <begin position="72"/>
        <end position="187"/>
    </location>
</feature>
<evidence type="ECO:0000256" key="1">
    <source>
        <dbReference type="SAM" id="Phobius"/>
    </source>
</evidence>
<reference evidence="3" key="2">
    <citation type="journal article" date="2014" name="ISME J.">
        <title>Microbial stratification in low pH oxic and suboxic macroscopic growths along an acid mine drainage.</title>
        <authorList>
            <person name="Mendez-Garcia C."/>
            <person name="Mesa V."/>
            <person name="Sprenger R.R."/>
            <person name="Richter M."/>
            <person name="Diez M.S."/>
            <person name="Solano J."/>
            <person name="Bargiela R."/>
            <person name="Golyshina O.V."/>
            <person name="Manteca A."/>
            <person name="Ramos J.L."/>
            <person name="Gallego J.R."/>
            <person name="Llorente I."/>
            <person name="Martins Dos Santos V.A."/>
            <person name="Jensen O.N."/>
            <person name="Pelaez A.I."/>
            <person name="Sanchez J."/>
            <person name="Ferrer M."/>
        </authorList>
    </citation>
    <scope>NUCLEOTIDE SEQUENCE</scope>
</reference>
<evidence type="ECO:0000313" key="3">
    <source>
        <dbReference type="EMBL" id="EQD76066.1"/>
    </source>
</evidence>
<dbReference type="SUPFAM" id="SSF53098">
    <property type="entry name" value="Ribonuclease H-like"/>
    <property type="match status" value="1"/>
</dbReference>
<feature type="non-terminal residue" evidence="3">
    <location>
        <position position="1"/>
    </location>
</feature>
<sequence>EPYYGMDNRYLINAPFHKFRGTSRAYRFATLESIKRGERFTLSVMRKHPLDGIDNASEVDLLIRHAISLGVVINMVLMDRGYLDVGVMKRVESHNLKYIIPAKGNKKVIRFRKMEMKYSDEGFSFLVIKDNISSGKETVDTDFVHVVYYAGGKRHDFSFYTNAHVDEHNVINIAETYRSRWGIENGYQEKSDTEEKTHSPEMGLRYFLFFLSVLLYNMWILLNLIRIMSGIAWITLMDFEIAMSRGRWKMIMNDNG</sequence>
<evidence type="ECO:0000259" key="2">
    <source>
        <dbReference type="Pfam" id="PF01609"/>
    </source>
</evidence>
<keyword evidence="1" id="KW-0812">Transmembrane</keyword>
<keyword evidence="1" id="KW-0472">Membrane</keyword>